<dbReference type="SUPFAM" id="SSF57667">
    <property type="entry name" value="beta-beta-alpha zinc fingers"/>
    <property type="match status" value="4"/>
</dbReference>
<dbReference type="Proteomes" id="UP000828390">
    <property type="component" value="Unassembled WGS sequence"/>
</dbReference>
<feature type="domain" description="C2H2-type" evidence="11">
    <location>
        <begin position="496"/>
        <end position="523"/>
    </location>
</feature>
<evidence type="ECO:0000256" key="2">
    <source>
        <dbReference type="ARBA" id="ARBA00022723"/>
    </source>
</evidence>
<dbReference type="PANTHER" id="PTHR24399:SF70">
    <property type="entry name" value="C2H2-TYPE DOMAIN-CONTAINING PROTEIN"/>
    <property type="match status" value="1"/>
</dbReference>
<evidence type="ECO:0000256" key="3">
    <source>
        <dbReference type="ARBA" id="ARBA00022737"/>
    </source>
</evidence>
<proteinExistence type="predicted"/>
<name>A0A9D4KBJ3_DREPO</name>
<dbReference type="GO" id="GO:0000978">
    <property type="term" value="F:RNA polymerase II cis-regulatory region sequence-specific DNA binding"/>
    <property type="evidence" value="ECO:0007669"/>
    <property type="project" value="TreeGrafter"/>
</dbReference>
<dbReference type="GO" id="GO:0005654">
    <property type="term" value="C:nucleoplasm"/>
    <property type="evidence" value="ECO:0007669"/>
    <property type="project" value="TreeGrafter"/>
</dbReference>
<keyword evidence="2" id="KW-0479">Metal-binding</keyword>
<feature type="domain" description="C2H2-type" evidence="11">
    <location>
        <begin position="468"/>
        <end position="495"/>
    </location>
</feature>
<dbReference type="FunFam" id="3.30.160.60:FF:000110">
    <property type="entry name" value="Zinc finger protein-like"/>
    <property type="match status" value="1"/>
</dbReference>
<evidence type="ECO:0000256" key="9">
    <source>
        <dbReference type="PROSITE-ProRule" id="PRU00042"/>
    </source>
</evidence>
<evidence type="ECO:0000313" key="12">
    <source>
        <dbReference type="EMBL" id="KAH3836352.1"/>
    </source>
</evidence>
<dbReference type="PANTHER" id="PTHR24399">
    <property type="entry name" value="ZINC FINGER AND BTB DOMAIN-CONTAINING"/>
    <property type="match status" value="1"/>
</dbReference>
<evidence type="ECO:0000256" key="7">
    <source>
        <dbReference type="ARBA" id="ARBA00023163"/>
    </source>
</evidence>
<keyword evidence="3" id="KW-0677">Repeat</keyword>
<dbReference type="InterPro" id="IPR013087">
    <property type="entry name" value="Znf_C2H2_type"/>
</dbReference>
<evidence type="ECO:0000256" key="4">
    <source>
        <dbReference type="ARBA" id="ARBA00022771"/>
    </source>
</evidence>
<sequence>MVLIFTTTTSILSNEYVEKFPKDKLAVALFKIAKDSRVSLAKEKTSFVITGDWINVTRAYEALEHYLENKNQFDESSECNLQESKGRNKSVNSKVPNAFQKPARRGRKPGTTIVAKRNQSNSLPEPVVMQQHDFDKPQLSQQMNKILQNYVKPTKVRNECHILNNDLEANNDKIQNDINSIHVKQTAENCLTSKNETSVKVVIKKEIEQDEFDGDTDIEDNFDLNQMINNQTDSVNLVTDVNGKVVKCKKIKNTIGRSPISNKKRRSTKSKSTRIRNKKNEIKNCIENAKTEMKSFDCTECDYRSPNKINFVQHKQRMHTFSLKCDECGHVFGMKKDLNRHVKRVHGEPSYVCEICQRHYKFRRAYVSHMKCHDSDYVKQDYPCEICGKTFSTKYVLTTHVNAAHLGIKKSYVCPTCGKTFTQRSSYLMHANVHAGIKPYVCHVCGKAFSYDKSLKEHKYMHDSEKHFACEICKKTFRQKTSLQIHLKIHKESRDYICQSCGKGFTQKQSLHRHERIHNGDKPFQCTLCQRTFNDYSIIRRHMILLHKRDPKDPGSWKKEIINTVKKATAFYIEGGSGYNAGGRAPPLVETHTDTRPSCQDLNSSPDNVSVTKSGKKPSSQPVKKELSAEESGLRQGHLHEMARAVYPQVTSLSNVETDSQASPLPLNYSIPAHFSDSAREEHGATTELDIDKISDRYQMLTNSYHAIAPARTELPPIGLSVLSNQGMDAIRSQELSHSAAQNDSSYTQTMSNAWMYPNYPYYSTHHFSQFQGPPS</sequence>
<keyword evidence="5" id="KW-0862">Zinc</keyword>
<dbReference type="OrthoDB" id="6077919at2759"/>
<feature type="domain" description="C2H2-type" evidence="11">
    <location>
        <begin position="412"/>
        <end position="439"/>
    </location>
</feature>
<keyword evidence="6" id="KW-0805">Transcription regulation</keyword>
<keyword evidence="4 9" id="KW-0863">Zinc-finger</keyword>
<evidence type="ECO:0000313" key="13">
    <source>
        <dbReference type="Proteomes" id="UP000828390"/>
    </source>
</evidence>
<dbReference type="Pfam" id="PF13912">
    <property type="entry name" value="zf-C2H2_6"/>
    <property type="match status" value="1"/>
</dbReference>
<dbReference type="FunFam" id="3.30.160.60:FF:000446">
    <property type="entry name" value="Zinc finger protein"/>
    <property type="match status" value="1"/>
</dbReference>
<evidence type="ECO:0000256" key="10">
    <source>
        <dbReference type="SAM" id="MobiDB-lite"/>
    </source>
</evidence>
<dbReference type="FunFam" id="3.30.160.60:FF:000065">
    <property type="entry name" value="B-cell CLL/lymphoma 6, member B"/>
    <property type="match status" value="1"/>
</dbReference>
<dbReference type="PROSITE" id="PS00028">
    <property type="entry name" value="ZINC_FINGER_C2H2_1"/>
    <property type="match status" value="6"/>
</dbReference>
<protein>
    <recommendedName>
        <fullName evidence="11">C2H2-type domain-containing protein</fullName>
    </recommendedName>
</protein>
<reference evidence="12" key="2">
    <citation type="submission" date="2020-11" db="EMBL/GenBank/DDBJ databases">
        <authorList>
            <person name="McCartney M.A."/>
            <person name="Auch B."/>
            <person name="Kono T."/>
            <person name="Mallez S."/>
            <person name="Becker A."/>
            <person name="Gohl D.M."/>
            <person name="Silverstein K.A.T."/>
            <person name="Koren S."/>
            <person name="Bechman K.B."/>
            <person name="Herman A."/>
            <person name="Abrahante J.E."/>
            <person name="Garbe J."/>
        </authorList>
    </citation>
    <scope>NUCLEOTIDE SEQUENCE</scope>
    <source>
        <strain evidence="12">Duluth1</strain>
        <tissue evidence="12">Whole animal</tissue>
    </source>
</reference>
<feature type="domain" description="C2H2-type" evidence="11">
    <location>
        <begin position="351"/>
        <end position="378"/>
    </location>
</feature>
<evidence type="ECO:0000256" key="8">
    <source>
        <dbReference type="ARBA" id="ARBA00023242"/>
    </source>
</evidence>
<feature type="compositionally biased region" description="Polar residues" evidence="10">
    <location>
        <begin position="596"/>
        <end position="622"/>
    </location>
</feature>
<evidence type="ECO:0000256" key="1">
    <source>
        <dbReference type="ARBA" id="ARBA00004123"/>
    </source>
</evidence>
<keyword evidence="7" id="KW-0804">Transcription</keyword>
<keyword evidence="8" id="KW-0539">Nucleus</keyword>
<evidence type="ECO:0000256" key="5">
    <source>
        <dbReference type="ARBA" id="ARBA00022833"/>
    </source>
</evidence>
<dbReference type="EMBL" id="JAIWYP010000004">
    <property type="protein sequence ID" value="KAH3836352.1"/>
    <property type="molecule type" value="Genomic_DNA"/>
</dbReference>
<evidence type="ECO:0000259" key="11">
    <source>
        <dbReference type="PROSITE" id="PS50157"/>
    </source>
</evidence>
<gene>
    <name evidence="12" type="ORF">DPMN_109722</name>
</gene>
<reference evidence="12" key="1">
    <citation type="journal article" date="2019" name="bioRxiv">
        <title>The Genome of the Zebra Mussel, Dreissena polymorpha: A Resource for Invasive Species Research.</title>
        <authorList>
            <person name="McCartney M.A."/>
            <person name="Auch B."/>
            <person name="Kono T."/>
            <person name="Mallez S."/>
            <person name="Zhang Y."/>
            <person name="Obille A."/>
            <person name="Becker A."/>
            <person name="Abrahante J.E."/>
            <person name="Garbe J."/>
            <person name="Badalamenti J.P."/>
            <person name="Herman A."/>
            <person name="Mangelson H."/>
            <person name="Liachko I."/>
            <person name="Sullivan S."/>
            <person name="Sone E.D."/>
            <person name="Koren S."/>
            <person name="Silverstein K.A.T."/>
            <person name="Beckman K.B."/>
            <person name="Gohl D.M."/>
        </authorList>
    </citation>
    <scope>NUCLEOTIDE SEQUENCE</scope>
    <source>
        <strain evidence="12">Duluth1</strain>
        <tissue evidence="12">Whole animal</tissue>
    </source>
</reference>
<dbReference type="InterPro" id="IPR036236">
    <property type="entry name" value="Znf_C2H2_sf"/>
</dbReference>
<dbReference type="GO" id="GO:0008270">
    <property type="term" value="F:zinc ion binding"/>
    <property type="evidence" value="ECO:0007669"/>
    <property type="project" value="UniProtKB-KW"/>
</dbReference>
<keyword evidence="13" id="KW-1185">Reference proteome</keyword>
<comment type="caution">
    <text evidence="12">The sequence shown here is derived from an EMBL/GenBank/DDBJ whole genome shotgun (WGS) entry which is preliminary data.</text>
</comment>
<comment type="subcellular location">
    <subcellularLocation>
        <location evidence="1">Nucleus</location>
    </subcellularLocation>
</comment>
<feature type="domain" description="C2H2-type" evidence="11">
    <location>
        <begin position="382"/>
        <end position="410"/>
    </location>
</feature>
<feature type="region of interest" description="Disordered" evidence="10">
    <location>
        <begin position="583"/>
        <end position="635"/>
    </location>
</feature>
<feature type="domain" description="C2H2-type" evidence="11">
    <location>
        <begin position="524"/>
        <end position="552"/>
    </location>
</feature>
<dbReference type="GO" id="GO:0001227">
    <property type="term" value="F:DNA-binding transcription repressor activity, RNA polymerase II-specific"/>
    <property type="evidence" value="ECO:0007669"/>
    <property type="project" value="TreeGrafter"/>
</dbReference>
<feature type="domain" description="C2H2-type" evidence="11">
    <location>
        <begin position="440"/>
        <end position="467"/>
    </location>
</feature>
<dbReference type="Pfam" id="PF00096">
    <property type="entry name" value="zf-C2H2"/>
    <property type="match status" value="5"/>
</dbReference>
<dbReference type="SMART" id="SM00355">
    <property type="entry name" value="ZnF_C2H2"/>
    <property type="match status" value="9"/>
</dbReference>
<dbReference type="PROSITE" id="PS50157">
    <property type="entry name" value="ZINC_FINGER_C2H2_2"/>
    <property type="match status" value="8"/>
</dbReference>
<feature type="domain" description="C2H2-type" evidence="11">
    <location>
        <begin position="323"/>
        <end position="346"/>
    </location>
</feature>
<dbReference type="AlphaFoldDB" id="A0A9D4KBJ3"/>
<accession>A0A9D4KBJ3</accession>
<organism evidence="12 13">
    <name type="scientific">Dreissena polymorpha</name>
    <name type="common">Zebra mussel</name>
    <name type="synonym">Mytilus polymorpha</name>
    <dbReference type="NCBI Taxonomy" id="45954"/>
    <lineage>
        <taxon>Eukaryota</taxon>
        <taxon>Metazoa</taxon>
        <taxon>Spiralia</taxon>
        <taxon>Lophotrochozoa</taxon>
        <taxon>Mollusca</taxon>
        <taxon>Bivalvia</taxon>
        <taxon>Autobranchia</taxon>
        <taxon>Heteroconchia</taxon>
        <taxon>Euheterodonta</taxon>
        <taxon>Imparidentia</taxon>
        <taxon>Neoheterodontei</taxon>
        <taxon>Myida</taxon>
        <taxon>Dreissenoidea</taxon>
        <taxon>Dreissenidae</taxon>
        <taxon>Dreissena</taxon>
    </lineage>
</organism>
<evidence type="ECO:0000256" key="6">
    <source>
        <dbReference type="ARBA" id="ARBA00023015"/>
    </source>
</evidence>
<dbReference type="Gene3D" id="3.30.160.60">
    <property type="entry name" value="Classic Zinc Finger"/>
    <property type="match status" value="7"/>
</dbReference>